<dbReference type="EMBL" id="BSFQ01000003">
    <property type="protein sequence ID" value="GLL10000.1"/>
    <property type="molecule type" value="Genomic_DNA"/>
</dbReference>
<dbReference type="RefSeq" id="WP_037043434.1">
    <property type="nucleotide sequence ID" value="NZ_BAAAUZ010000011.1"/>
</dbReference>
<keyword evidence="1" id="KW-0812">Transmembrane</keyword>
<keyword evidence="3" id="KW-1185">Reference proteome</keyword>
<protein>
    <submittedName>
        <fullName evidence="2">Uncharacterized protein</fullName>
    </submittedName>
</protein>
<reference evidence="2" key="1">
    <citation type="journal article" date="2014" name="Int. J. Syst. Evol. Microbiol.">
        <title>Complete genome sequence of Corynebacterium casei LMG S-19264T (=DSM 44701T), isolated from a smear-ripened cheese.</title>
        <authorList>
            <consortium name="US DOE Joint Genome Institute (JGI-PGF)"/>
            <person name="Walter F."/>
            <person name="Albersmeier A."/>
            <person name="Kalinowski J."/>
            <person name="Ruckert C."/>
        </authorList>
    </citation>
    <scope>NUCLEOTIDE SEQUENCE</scope>
    <source>
        <strain evidence="2">VKM Ac-1069</strain>
    </source>
</reference>
<keyword evidence="1" id="KW-0472">Membrane</keyword>
<name>A0A9W6NU63_9PSEU</name>
<evidence type="ECO:0000313" key="3">
    <source>
        <dbReference type="Proteomes" id="UP001143463"/>
    </source>
</evidence>
<organism evidence="2 3">
    <name type="scientific">Pseudonocardia halophobica</name>
    <dbReference type="NCBI Taxonomy" id="29401"/>
    <lineage>
        <taxon>Bacteria</taxon>
        <taxon>Bacillati</taxon>
        <taxon>Actinomycetota</taxon>
        <taxon>Actinomycetes</taxon>
        <taxon>Pseudonocardiales</taxon>
        <taxon>Pseudonocardiaceae</taxon>
        <taxon>Pseudonocardia</taxon>
    </lineage>
</organism>
<feature type="transmembrane region" description="Helical" evidence="1">
    <location>
        <begin position="20"/>
        <end position="43"/>
    </location>
</feature>
<evidence type="ECO:0000313" key="2">
    <source>
        <dbReference type="EMBL" id="GLL10000.1"/>
    </source>
</evidence>
<dbReference type="AlphaFoldDB" id="A0A9W6NU63"/>
<evidence type="ECO:0000256" key="1">
    <source>
        <dbReference type="SAM" id="Phobius"/>
    </source>
</evidence>
<proteinExistence type="predicted"/>
<reference evidence="2" key="2">
    <citation type="submission" date="2023-01" db="EMBL/GenBank/DDBJ databases">
        <authorList>
            <person name="Sun Q."/>
            <person name="Evtushenko L."/>
        </authorList>
    </citation>
    <scope>NUCLEOTIDE SEQUENCE</scope>
    <source>
        <strain evidence="2">VKM Ac-1069</strain>
    </source>
</reference>
<gene>
    <name evidence="2" type="ORF">GCM10017577_11400</name>
</gene>
<sequence>MARAIADWWDAVELWLTQLAFPLQVGLAIVVVLPLCWAVAGLLDRAAGVVTDALARRRRP</sequence>
<dbReference type="Proteomes" id="UP001143463">
    <property type="component" value="Unassembled WGS sequence"/>
</dbReference>
<keyword evidence="1" id="KW-1133">Transmembrane helix</keyword>
<comment type="caution">
    <text evidence="2">The sequence shown here is derived from an EMBL/GenBank/DDBJ whole genome shotgun (WGS) entry which is preliminary data.</text>
</comment>
<accession>A0A9W6NU63</accession>